<evidence type="ECO:0000256" key="1">
    <source>
        <dbReference type="SAM" id="MobiDB-lite"/>
    </source>
</evidence>
<name>A0ABC8BVB2_9ACTN</name>
<dbReference type="Proteomes" id="UP000192251">
    <property type="component" value="Chromosome"/>
</dbReference>
<protein>
    <recommendedName>
        <fullName evidence="4">DUF3040 domain-containing protein</fullName>
    </recommendedName>
</protein>
<dbReference type="KEGG" id="kab:B7C62_16505"/>
<keyword evidence="3" id="KW-1185">Reference proteome</keyword>
<proteinExistence type="predicted"/>
<evidence type="ECO:0000313" key="3">
    <source>
        <dbReference type="Proteomes" id="UP000192251"/>
    </source>
</evidence>
<gene>
    <name evidence="2" type="ORF">B7C62_16505</name>
</gene>
<reference evidence="2 3" key="1">
    <citation type="submission" date="2017-04" db="EMBL/GenBank/DDBJ databases">
        <title>The complete genome sequence of Streptomyces albolongus YIM 101047, the producer of novel bafilomycins and novel odoriferous sesquiterpenoids.</title>
        <authorList>
            <person name="Yin M."/>
            <person name="Jiang Y."/>
        </authorList>
    </citation>
    <scope>NUCLEOTIDE SEQUENCE [LARGE SCALE GENOMIC DNA]</scope>
    <source>
        <strain evidence="2 3">YIM 101047</strain>
    </source>
</reference>
<evidence type="ECO:0000313" key="2">
    <source>
        <dbReference type="EMBL" id="ARF73685.1"/>
    </source>
</evidence>
<evidence type="ECO:0008006" key="4">
    <source>
        <dbReference type="Google" id="ProtNLM"/>
    </source>
</evidence>
<dbReference type="EMBL" id="CP020563">
    <property type="protein sequence ID" value="ARF73685.1"/>
    <property type="molecule type" value="Genomic_DNA"/>
</dbReference>
<organism evidence="2 3">
    <name type="scientific">Kitasatospora albolonga</name>
    <dbReference type="NCBI Taxonomy" id="68173"/>
    <lineage>
        <taxon>Bacteria</taxon>
        <taxon>Bacillati</taxon>
        <taxon>Actinomycetota</taxon>
        <taxon>Actinomycetes</taxon>
        <taxon>Kitasatosporales</taxon>
        <taxon>Streptomycetaceae</taxon>
        <taxon>Kitasatospora</taxon>
    </lineage>
</organism>
<dbReference type="AlphaFoldDB" id="A0ABC8BVB2"/>
<accession>A0ABC8BVB2</accession>
<feature type="compositionally biased region" description="Basic and acidic residues" evidence="1">
    <location>
        <begin position="48"/>
        <end position="67"/>
    </location>
</feature>
<sequence length="67" mass="7870">MLGIAAGAATTLVTDRSWSSELLPRCLMFSVTYMAIQPVMVRVRRRAERQERQHLRDIEQARRDRRI</sequence>
<feature type="region of interest" description="Disordered" evidence="1">
    <location>
        <begin position="47"/>
        <end position="67"/>
    </location>
</feature>